<evidence type="ECO:0000256" key="4">
    <source>
        <dbReference type="ARBA" id="ARBA00022692"/>
    </source>
</evidence>
<keyword evidence="7" id="KW-0472">Membrane</keyword>
<evidence type="ECO:0000256" key="7">
    <source>
        <dbReference type="ARBA" id="ARBA00023136"/>
    </source>
</evidence>
<dbReference type="InterPro" id="IPR044669">
    <property type="entry name" value="YneE/VCCN1/2-like"/>
</dbReference>
<dbReference type="EMBL" id="HBIM01017650">
    <property type="protein sequence ID" value="CAE0416533.1"/>
    <property type="molecule type" value="Transcribed_RNA"/>
</dbReference>
<keyword evidence="6" id="KW-0406">Ion transport</keyword>
<keyword evidence="5" id="KW-1133">Transmembrane helix</keyword>
<evidence type="ECO:0000256" key="5">
    <source>
        <dbReference type="ARBA" id="ARBA00022989"/>
    </source>
</evidence>
<reference evidence="9" key="1">
    <citation type="submission" date="2021-01" db="EMBL/GenBank/DDBJ databases">
        <authorList>
            <person name="Corre E."/>
            <person name="Pelletier E."/>
            <person name="Niang G."/>
            <person name="Scheremetjew M."/>
            <person name="Finn R."/>
            <person name="Kale V."/>
            <person name="Holt S."/>
            <person name="Cochrane G."/>
            <person name="Meng A."/>
            <person name="Brown T."/>
            <person name="Cohen L."/>
        </authorList>
    </citation>
    <scope>NUCLEOTIDE SEQUENCE</scope>
    <source>
        <strain evidence="9">CCMP127</strain>
    </source>
</reference>
<accession>A0A7S3P6M1</accession>
<name>A0A7S3P6M1_9STRA</name>
<proteinExistence type="predicted"/>
<comment type="subcellular location">
    <subcellularLocation>
        <location evidence="1">Cell membrane</location>
        <topology evidence="1">Multi-pass membrane protein</topology>
    </subcellularLocation>
</comment>
<sequence length="122" mass="13785">MNYARHALRCVSLWLFTLPLALLKDFKLMTAPVVMCLAWSYFGIYEIGYTIEDPFKSALRLDTLCDAIYRNVMFGTPSMRRRLAALDQKAEGETDKDWKNLPLPPVLIPTAQSLGKNASLDG</sequence>
<evidence type="ECO:0000256" key="3">
    <source>
        <dbReference type="ARBA" id="ARBA00022475"/>
    </source>
</evidence>
<protein>
    <recommendedName>
        <fullName evidence="10">Bestrophin homolog</fullName>
    </recommendedName>
</protein>
<keyword evidence="4" id="KW-0812">Transmembrane</keyword>
<keyword evidence="2" id="KW-0813">Transport</keyword>
<dbReference type="GO" id="GO:0005254">
    <property type="term" value="F:chloride channel activity"/>
    <property type="evidence" value="ECO:0007669"/>
    <property type="project" value="InterPro"/>
</dbReference>
<feature type="signal peptide" evidence="8">
    <location>
        <begin position="1"/>
        <end position="23"/>
    </location>
</feature>
<keyword evidence="3" id="KW-1003">Cell membrane</keyword>
<evidence type="ECO:0000256" key="2">
    <source>
        <dbReference type="ARBA" id="ARBA00022448"/>
    </source>
</evidence>
<feature type="chain" id="PRO_5030906930" description="Bestrophin homolog" evidence="8">
    <location>
        <begin position="24"/>
        <end position="122"/>
    </location>
</feature>
<dbReference type="Pfam" id="PF25539">
    <property type="entry name" value="Bestrophin_2"/>
    <property type="match status" value="1"/>
</dbReference>
<evidence type="ECO:0000313" key="9">
    <source>
        <dbReference type="EMBL" id="CAE0416533.1"/>
    </source>
</evidence>
<dbReference type="PANTHER" id="PTHR33281:SF19">
    <property type="entry name" value="VOLTAGE-DEPENDENT ANION CHANNEL-FORMING PROTEIN YNEE"/>
    <property type="match status" value="1"/>
</dbReference>
<evidence type="ECO:0000256" key="8">
    <source>
        <dbReference type="SAM" id="SignalP"/>
    </source>
</evidence>
<evidence type="ECO:0008006" key="10">
    <source>
        <dbReference type="Google" id="ProtNLM"/>
    </source>
</evidence>
<gene>
    <name evidence="9" type="ORF">ACOF00016_LOCUS13587</name>
</gene>
<organism evidence="9">
    <name type="scientific">Amphora coffeiformis</name>
    <dbReference type="NCBI Taxonomy" id="265554"/>
    <lineage>
        <taxon>Eukaryota</taxon>
        <taxon>Sar</taxon>
        <taxon>Stramenopiles</taxon>
        <taxon>Ochrophyta</taxon>
        <taxon>Bacillariophyta</taxon>
        <taxon>Bacillariophyceae</taxon>
        <taxon>Bacillariophycidae</taxon>
        <taxon>Thalassiophysales</taxon>
        <taxon>Catenulaceae</taxon>
        <taxon>Amphora</taxon>
    </lineage>
</organism>
<evidence type="ECO:0000256" key="6">
    <source>
        <dbReference type="ARBA" id="ARBA00023065"/>
    </source>
</evidence>
<evidence type="ECO:0000256" key="1">
    <source>
        <dbReference type="ARBA" id="ARBA00004651"/>
    </source>
</evidence>
<dbReference type="AlphaFoldDB" id="A0A7S3P6M1"/>
<dbReference type="PANTHER" id="PTHR33281">
    <property type="entry name" value="UPF0187 PROTEIN YNEE"/>
    <property type="match status" value="1"/>
</dbReference>
<keyword evidence="8" id="KW-0732">Signal</keyword>
<dbReference type="GO" id="GO:0005886">
    <property type="term" value="C:plasma membrane"/>
    <property type="evidence" value="ECO:0007669"/>
    <property type="project" value="UniProtKB-SubCell"/>
</dbReference>